<feature type="chain" id="PRO_5004725926" evidence="2">
    <location>
        <begin position="21"/>
        <end position="105"/>
    </location>
</feature>
<comment type="caution">
    <text evidence="3">The sequence shown here is derived from an EMBL/GenBank/DDBJ whole genome shotgun (WGS) entry which is preliminary data.</text>
</comment>
<gene>
    <name evidence="3" type="ORF">F753_04140</name>
</gene>
<feature type="compositionally biased region" description="Basic and acidic residues" evidence="1">
    <location>
        <begin position="85"/>
        <end position="105"/>
    </location>
</feature>
<dbReference type="AlphaFoldDB" id="V4QD94"/>
<feature type="region of interest" description="Disordered" evidence="1">
    <location>
        <begin position="78"/>
        <end position="105"/>
    </location>
</feature>
<sequence>MKKLLSGIVIAVALVGNAFAGSEFDFDWNDKNDMRGAWKMCATTGFTEGECPKVYQKCWQPPMIYKKKKKIRTYCKDSPSFSVSDSDKERYLQEGQRRANEGSTQ</sequence>
<dbReference type="EMBL" id="AOFQ01000011">
    <property type="protein sequence ID" value="ESR00695.1"/>
    <property type="molecule type" value="Genomic_DNA"/>
</dbReference>
<evidence type="ECO:0000313" key="4">
    <source>
        <dbReference type="Proteomes" id="UP000017822"/>
    </source>
</evidence>
<protein>
    <submittedName>
        <fullName evidence="3">Uncharacterized protein</fullName>
    </submittedName>
</protein>
<accession>V4QD94</accession>
<dbReference type="PATRIC" id="fig|1263865.4.peg.811"/>
<reference evidence="3 4" key="1">
    <citation type="submission" date="2013-07" db="EMBL/GenBank/DDBJ databases">
        <authorList>
            <person name="Schaap P.J."/>
            <person name="Mehboob F."/>
            <person name="Oosterkamp M.J."/>
            <person name="de Vos W.M."/>
            <person name="Stams A.J.M."/>
            <person name="Koehorst J.J."/>
        </authorList>
    </citation>
    <scope>NUCLEOTIDE SEQUENCE [LARGE SCALE GENOMIC DNA]</scope>
    <source>
        <strain evidence="3 4">AW-1</strain>
    </source>
</reference>
<feature type="signal peptide" evidence="2">
    <location>
        <begin position="1"/>
        <end position="20"/>
    </location>
</feature>
<evidence type="ECO:0000256" key="1">
    <source>
        <dbReference type="SAM" id="MobiDB-lite"/>
    </source>
</evidence>
<name>V4QD94_STUCH</name>
<evidence type="ECO:0000256" key="2">
    <source>
        <dbReference type="SAM" id="SignalP"/>
    </source>
</evidence>
<dbReference type="RefSeq" id="WP_023444258.1">
    <property type="nucleotide sequence ID" value="NZ_AOFQ01000011.1"/>
</dbReference>
<organism evidence="3 4">
    <name type="scientific">Stutzerimonas chloritidismutans AW-1</name>
    <dbReference type="NCBI Taxonomy" id="1263865"/>
    <lineage>
        <taxon>Bacteria</taxon>
        <taxon>Pseudomonadati</taxon>
        <taxon>Pseudomonadota</taxon>
        <taxon>Gammaproteobacteria</taxon>
        <taxon>Pseudomonadales</taxon>
        <taxon>Pseudomonadaceae</taxon>
        <taxon>Stutzerimonas</taxon>
    </lineage>
</organism>
<dbReference type="Proteomes" id="UP000017822">
    <property type="component" value="Unassembled WGS sequence"/>
</dbReference>
<proteinExistence type="predicted"/>
<evidence type="ECO:0000313" key="3">
    <source>
        <dbReference type="EMBL" id="ESR00695.1"/>
    </source>
</evidence>
<keyword evidence="2" id="KW-0732">Signal</keyword>